<evidence type="ECO:0000256" key="1">
    <source>
        <dbReference type="SAM" id="SignalP"/>
    </source>
</evidence>
<evidence type="ECO:0000313" key="4">
    <source>
        <dbReference type="Proteomes" id="UP001444661"/>
    </source>
</evidence>
<feature type="chain" id="PRO_5045751583" description="Follistatin-like domain-containing protein" evidence="1">
    <location>
        <begin position="16"/>
        <end position="178"/>
    </location>
</feature>
<protein>
    <recommendedName>
        <fullName evidence="2">Follistatin-like domain-containing protein</fullName>
    </recommendedName>
</protein>
<proteinExistence type="predicted"/>
<evidence type="ECO:0000259" key="2">
    <source>
        <dbReference type="SMART" id="SM00274"/>
    </source>
</evidence>
<dbReference type="EMBL" id="JAQQWK010000003">
    <property type="protein sequence ID" value="KAK8044991.1"/>
    <property type="molecule type" value="Genomic_DNA"/>
</dbReference>
<reference evidence="3 4" key="1">
    <citation type="submission" date="2023-01" db="EMBL/GenBank/DDBJ databases">
        <title>Analysis of 21 Apiospora genomes using comparative genomics revels a genus with tremendous synthesis potential of carbohydrate active enzymes and secondary metabolites.</title>
        <authorList>
            <person name="Sorensen T."/>
        </authorList>
    </citation>
    <scope>NUCLEOTIDE SEQUENCE [LARGE SCALE GENOMIC DNA]</scope>
    <source>
        <strain evidence="3 4">CBS 33761</strain>
    </source>
</reference>
<sequence>MKTLFFLTAALGAVANPILGNGGIGGRSDLTCANVRCEYQCEMVSGKPKCIPPPELTCATVLCLEGFVCEMQKNKPRCVHKLEQCGQVTCPSGTLCCNPLCSTCVKPGEFCTMGSCPQAQARAEEEKKTPAAPVVVDGVKCGKNTCGKGQFCCNKSCGICAPQGGACTQQFCQEPVLQ</sequence>
<gene>
    <name evidence="3" type="ORF">PG993_005015</name>
</gene>
<dbReference type="SMART" id="SM00274">
    <property type="entry name" value="FOLN"/>
    <property type="match status" value="2"/>
</dbReference>
<organism evidence="3 4">
    <name type="scientific">Apiospora rasikravindrae</name>
    <dbReference type="NCBI Taxonomy" id="990691"/>
    <lineage>
        <taxon>Eukaryota</taxon>
        <taxon>Fungi</taxon>
        <taxon>Dikarya</taxon>
        <taxon>Ascomycota</taxon>
        <taxon>Pezizomycotina</taxon>
        <taxon>Sordariomycetes</taxon>
        <taxon>Xylariomycetidae</taxon>
        <taxon>Amphisphaeriales</taxon>
        <taxon>Apiosporaceae</taxon>
        <taxon>Apiospora</taxon>
    </lineage>
</organism>
<feature type="signal peptide" evidence="1">
    <location>
        <begin position="1"/>
        <end position="15"/>
    </location>
</feature>
<dbReference type="Proteomes" id="UP001444661">
    <property type="component" value="Unassembled WGS sequence"/>
</dbReference>
<accession>A0ABR1TG92</accession>
<keyword evidence="4" id="KW-1185">Reference proteome</keyword>
<dbReference type="InterPro" id="IPR003645">
    <property type="entry name" value="Fol_N"/>
</dbReference>
<feature type="domain" description="Follistatin-like" evidence="2">
    <location>
        <begin position="57"/>
        <end position="79"/>
    </location>
</feature>
<evidence type="ECO:0000313" key="3">
    <source>
        <dbReference type="EMBL" id="KAK8044991.1"/>
    </source>
</evidence>
<keyword evidence="1" id="KW-0732">Signal</keyword>
<comment type="caution">
    <text evidence="3">The sequence shown here is derived from an EMBL/GenBank/DDBJ whole genome shotgun (WGS) entry which is preliminary data.</text>
</comment>
<name>A0ABR1TG92_9PEZI</name>
<feature type="domain" description="Follistatin-like" evidence="2">
    <location>
        <begin position="31"/>
        <end position="51"/>
    </location>
</feature>